<protein>
    <submittedName>
        <fullName evidence="3">HD domain-containing protein</fullName>
    </submittedName>
</protein>
<dbReference type="AlphaFoldDB" id="A0A415EVZ9"/>
<dbReference type="Proteomes" id="UP001268896">
    <property type="component" value="Unassembled WGS sequence"/>
</dbReference>
<reference evidence="2" key="2">
    <citation type="submission" date="2023-03" db="EMBL/GenBank/DDBJ databases">
        <authorList>
            <person name="Shen W."/>
            <person name="Cai J."/>
        </authorList>
    </citation>
    <scope>NUCLEOTIDE SEQUENCE</scope>
    <source>
        <strain evidence="2">K72-2</strain>
    </source>
</reference>
<name>A0A415EVZ9_ENTCA</name>
<dbReference type="RefSeq" id="WP_005225715.1">
    <property type="nucleotide sequence ID" value="NZ_CABGTX010000001.1"/>
</dbReference>
<proteinExistence type="predicted"/>
<reference evidence="3 4" key="1">
    <citation type="submission" date="2018-08" db="EMBL/GenBank/DDBJ databases">
        <title>A genome reference for cultivated species of the human gut microbiota.</title>
        <authorList>
            <person name="Zou Y."/>
            <person name="Xue W."/>
            <person name="Luo G."/>
        </authorList>
    </citation>
    <scope>NUCLEOTIDE SEQUENCE [LARGE SCALE GENOMIC DNA]</scope>
    <source>
        <strain evidence="3 4">AF48-16</strain>
    </source>
</reference>
<dbReference type="SUPFAM" id="SSF109604">
    <property type="entry name" value="HD-domain/PDEase-like"/>
    <property type="match status" value="1"/>
</dbReference>
<comment type="caution">
    <text evidence="3">The sequence shown here is derived from an EMBL/GenBank/DDBJ whole genome shotgun (WGS) entry which is preliminary data.</text>
</comment>
<evidence type="ECO:0000313" key="4">
    <source>
        <dbReference type="Proteomes" id="UP000286288"/>
    </source>
</evidence>
<evidence type="ECO:0000313" key="2">
    <source>
        <dbReference type="EMBL" id="MDT2965232.1"/>
    </source>
</evidence>
<dbReference type="Gene3D" id="1.10.3210.10">
    <property type="entry name" value="Hypothetical protein af1432"/>
    <property type="match status" value="1"/>
</dbReference>
<dbReference type="InterPro" id="IPR006674">
    <property type="entry name" value="HD_domain"/>
</dbReference>
<sequence>MKIDAPIDPQLKHYIESSIIPQYNQLDSSHSPAHVHQVIQNSFEIAETLPVDLNIVYTVAAYHDIGLLYGRKNHESNSRKIVEQDAVLPRFFSPPVISMIGEAVEDHRASLPYEPRSLYGKIISEADRDLDFERILKRTLLFAYEKKQLTDLEQLHHEAYQYISKKYGPQSELKVWLDYRKNQDGLAIIYQKLAQPESFRHSFEKIVPLVIATSKETDD</sequence>
<organism evidence="3 4">
    <name type="scientific">Enterococcus casseliflavus</name>
    <name type="common">Enterococcus flavescens</name>
    <dbReference type="NCBI Taxonomy" id="37734"/>
    <lineage>
        <taxon>Bacteria</taxon>
        <taxon>Bacillati</taxon>
        <taxon>Bacillota</taxon>
        <taxon>Bacilli</taxon>
        <taxon>Lactobacillales</taxon>
        <taxon>Enterococcaceae</taxon>
        <taxon>Enterococcus</taxon>
    </lineage>
</organism>
<dbReference type="EMBL" id="JARQDV010000006">
    <property type="protein sequence ID" value="MDT2965232.1"/>
    <property type="molecule type" value="Genomic_DNA"/>
</dbReference>
<dbReference type="EMBL" id="QRMZ01000004">
    <property type="protein sequence ID" value="RHK07496.1"/>
    <property type="molecule type" value="Genomic_DNA"/>
</dbReference>
<accession>A0A415EVZ9</accession>
<feature type="domain" description="HD" evidence="1">
    <location>
        <begin position="34"/>
        <end position="128"/>
    </location>
</feature>
<evidence type="ECO:0000313" key="3">
    <source>
        <dbReference type="EMBL" id="RHK07496.1"/>
    </source>
</evidence>
<evidence type="ECO:0000259" key="1">
    <source>
        <dbReference type="Pfam" id="PF01966"/>
    </source>
</evidence>
<dbReference type="Pfam" id="PF01966">
    <property type="entry name" value="HD"/>
    <property type="match status" value="1"/>
</dbReference>
<gene>
    <name evidence="3" type="ORF">DW084_04420</name>
    <name evidence="2" type="ORF">P7I32_11465</name>
</gene>
<dbReference type="Proteomes" id="UP000286288">
    <property type="component" value="Unassembled WGS sequence"/>
</dbReference>